<dbReference type="OrthoDB" id="10635943at2759"/>
<reference evidence="2" key="1">
    <citation type="journal article" date="2020" name="New Phytol.">
        <title>Comparative genomics reveals dynamic genome evolution in host specialist ectomycorrhizal fungi.</title>
        <authorList>
            <person name="Lofgren L.A."/>
            <person name="Nguyen N.H."/>
            <person name="Vilgalys R."/>
            <person name="Ruytinx J."/>
            <person name="Liao H.L."/>
            <person name="Branco S."/>
            <person name="Kuo A."/>
            <person name="LaButti K."/>
            <person name="Lipzen A."/>
            <person name="Andreopoulos W."/>
            <person name="Pangilinan J."/>
            <person name="Riley R."/>
            <person name="Hundley H."/>
            <person name="Na H."/>
            <person name="Barry K."/>
            <person name="Grigoriev I.V."/>
            <person name="Stajich J.E."/>
            <person name="Kennedy P.G."/>
        </authorList>
    </citation>
    <scope>NUCLEOTIDE SEQUENCE</scope>
    <source>
        <strain evidence="2">S12</strain>
    </source>
</reference>
<accession>A0A9P7DPN9</accession>
<organism evidence="2 3">
    <name type="scientific">Suillus plorans</name>
    <dbReference type="NCBI Taxonomy" id="116603"/>
    <lineage>
        <taxon>Eukaryota</taxon>
        <taxon>Fungi</taxon>
        <taxon>Dikarya</taxon>
        <taxon>Basidiomycota</taxon>
        <taxon>Agaricomycotina</taxon>
        <taxon>Agaricomycetes</taxon>
        <taxon>Agaricomycetidae</taxon>
        <taxon>Boletales</taxon>
        <taxon>Suillineae</taxon>
        <taxon>Suillaceae</taxon>
        <taxon>Suillus</taxon>
    </lineage>
</organism>
<sequence>MRFTFAIILAVAAASASSIFATPIIGTSTDKCSTWCWDNGACRGCIAELSFLQSEVSSIASRIKPNFTTNPRYRLLRPKA</sequence>
<gene>
    <name evidence="2" type="ORF">HD556DRAFT_1345469</name>
</gene>
<feature type="signal peptide" evidence="1">
    <location>
        <begin position="1"/>
        <end position="21"/>
    </location>
</feature>
<feature type="chain" id="PRO_5040476477" evidence="1">
    <location>
        <begin position="22"/>
        <end position="80"/>
    </location>
</feature>
<dbReference type="RefSeq" id="XP_041164083.1">
    <property type="nucleotide sequence ID" value="XM_041302225.1"/>
</dbReference>
<protein>
    <submittedName>
        <fullName evidence="2">Uncharacterized protein</fullName>
    </submittedName>
</protein>
<dbReference type="AlphaFoldDB" id="A0A9P7DPN9"/>
<evidence type="ECO:0000313" key="3">
    <source>
        <dbReference type="Proteomes" id="UP000719766"/>
    </source>
</evidence>
<dbReference type="EMBL" id="JABBWE010000010">
    <property type="protein sequence ID" value="KAG1799860.1"/>
    <property type="molecule type" value="Genomic_DNA"/>
</dbReference>
<comment type="caution">
    <text evidence="2">The sequence shown here is derived from an EMBL/GenBank/DDBJ whole genome shotgun (WGS) entry which is preliminary data.</text>
</comment>
<keyword evidence="1" id="KW-0732">Signal</keyword>
<name>A0A9P7DPN9_9AGAM</name>
<proteinExistence type="predicted"/>
<keyword evidence="3" id="KW-1185">Reference proteome</keyword>
<evidence type="ECO:0000313" key="2">
    <source>
        <dbReference type="EMBL" id="KAG1799860.1"/>
    </source>
</evidence>
<dbReference type="GeneID" id="64595989"/>
<evidence type="ECO:0000256" key="1">
    <source>
        <dbReference type="SAM" id="SignalP"/>
    </source>
</evidence>
<dbReference type="Proteomes" id="UP000719766">
    <property type="component" value="Unassembled WGS sequence"/>
</dbReference>